<evidence type="ECO:0000313" key="1">
    <source>
        <dbReference type="EMBL" id="KHJ82307.1"/>
    </source>
</evidence>
<sequence length="118" mass="12934">LLNSRYLSGAIVLPASQIDFENIKKSIKYASGKPHNCGFHYNALAVLIGSPPTPNGSLSGYATFQSNGKVSEYIFVEGSSSKRSRTGKFAVNGSMTWRVLSKKHGCSLVEFRTNKWDE</sequence>
<dbReference type="OrthoDB" id="428658at2759"/>
<dbReference type="Proteomes" id="UP000053660">
    <property type="component" value="Unassembled WGS sequence"/>
</dbReference>
<proteinExistence type="predicted"/>
<gene>
    <name evidence="1" type="ORF">OESDEN_18000</name>
</gene>
<accession>A0A0B1SFI2</accession>
<protein>
    <submittedName>
        <fullName evidence="1">Uncharacterized protein</fullName>
    </submittedName>
</protein>
<reference evidence="1 2" key="1">
    <citation type="submission" date="2014-03" db="EMBL/GenBank/DDBJ databases">
        <title>Draft genome of the hookworm Oesophagostomum dentatum.</title>
        <authorList>
            <person name="Mitreva M."/>
        </authorList>
    </citation>
    <scope>NUCLEOTIDE SEQUENCE [LARGE SCALE GENOMIC DNA]</scope>
    <source>
        <strain evidence="1 2">OD-Hann</strain>
    </source>
</reference>
<name>A0A0B1SFI2_OESDE</name>
<evidence type="ECO:0000313" key="2">
    <source>
        <dbReference type="Proteomes" id="UP000053660"/>
    </source>
</evidence>
<dbReference type="AlphaFoldDB" id="A0A0B1SFI2"/>
<feature type="non-terminal residue" evidence="1">
    <location>
        <position position="1"/>
    </location>
</feature>
<dbReference type="EMBL" id="KN580537">
    <property type="protein sequence ID" value="KHJ82307.1"/>
    <property type="molecule type" value="Genomic_DNA"/>
</dbReference>
<organism evidence="1 2">
    <name type="scientific">Oesophagostomum dentatum</name>
    <name type="common">Nodular worm</name>
    <dbReference type="NCBI Taxonomy" id="61180"/>
    <lineage>
        <taxon>Eukaryota</taxon>
        <taxon>Metazoa</taxon>
        <taxon>Ecdysozoa</taxon>
        <taxon>Nematoda</taxon>
        <taxon>Chromadorea</taxon>
        <taxon>Rhabditida</taxon>
        <taxon>Rhabditina</taxon>
        <taxon>Rhabditomorpha</taxon>
        <taxon>Strongyloidea</taxon>
        <taxon>Strongylidae</taxon>
        <taxon>Oesophagostomum</taxon>
    </lineage>
</organism>
<keyword evidence="2" id="KW-1185">Reference proteome</keyword>